<gene>
    <name evidence="3" type="ORF">F6J85_14055</name>
</gene>
<dbReference type="GO" id="GO:0003677">
    <property type="term" value="F:DNA binding"/>
    <property type="evidence" value="ECO:0007669"/>
    <property type="project" value="InterPro"/>
</dbReference>
<organism evidence="3 4">
    <name type="scientific">Microbacterium lushaniae</name>
    <dbReference type="NCBI Taxonomy" id="2614639"/>
    <lineage>
        <taxon>Bacteria</taxon>
        <taxon>Bacillati</taxon>
        <taxon>Actinomycetota</taxon>
        <taxon>Actinomycetes</taxon>
        <taxon>Micrococcales</taxon>
        <taxon>Microbacteriaceae</taxon>
        <taxon>Microbacterium</taxon>
    </lineage>
</organism>
<proteinExistence type="inferred from homology"/>
<dbReference type="InterPro" id="IPR049874">
    <property type="entry name" value="ROK_cs"/>
</dbReference>
<dbReference type="AlphaFoldDB" id="A0A5J6L606"/>
<dbReference type="Gene3D" id="1.10.10.10">
    <property type="entry name" value="Winged helix-like DNA-binding domain superfamily/Winged helix DNA-binding domain"/>
    <property type="match status" value="1"/>
</dbReference>
<feature type="domain" description="HTH iclR-type" evidence="2">
    <location>
        <begin position="14"/>
        <end position="57"/>
    </location>
</feature>
<dbReference type="GO" id="GO:0006355">
    <property type="term" value="P:regulation of DNA-templated transcription"/>
    <property type="evidence" value="ECO:0007669"/>
    <property type="project" value="InterPro"/>
</dbReference>
<protein>
    <submittedName>
        <fullName evidence="3">ROK family transcriptional regulator</fullName>
    </submittedName>
</protein>
<dbReference type="InterPro" id="IPR036390">
    <property type="entry name" value="WH_DNA-bd_sf"/>
</dbReference>
<dbReference type="EMBL" id="CP044232">
    <property type="protein sequence ID" value="QEW04099.1"/>
    <property type="molecule type" value="Genomic_DNA"/>
</dbReference>
<evidence type="ECO:0000256" key="1">
    <source>
        <dbReference type="ARBA" id="ARBA00006479"/>
    </source>
</evidence>
<dbReference type="Proteomes" id="UP000325516">
    <property type="component" value="Chromosome"/>
</dbReference>
<accession>A0A5J6L606</accession>
<keyword evidence="4" id="KW-1185">Reference proteome</keyword>
<dbReference type="Pfam" id="PF09339">
    <property type="entry name" value="HTH_IclR"/>
    <property type="match status" value="1"/>
</dbReference>
<dbReference type="PROSITE" id="PS01125">
    <property type="entry name" value="ROK"/>
    <property type="match status" value="1"/>
</dbReference>
<evidence type="ECO:0000259" key="2">
    <source>
        <dbReference type="Pfam" id="PF09339"/>
    </source>
</evidence>
<dbReference type="InterPro" id="IPR036388">
    <property type="entry name" value="WH-like_DNA-bd_sf"/>
</dbReference>
<reference evidence="4" key="1">
    <citation type="submission" date="2019-09" db="EMBL/GenBank/DDBJ databases">
        <title>Mumia zhuanghuii sp. nov. isolated from the intestinal contents of plateau pika (Ochotona curzoniae) in the Qinghai-Tibet plateau of China.</title>
        <authorList>
            <person name="Tian Z."/>
        </authorList>
    </citation>
    <scope>NUCLEOTIDE SEQUENCE [LARGE SCALE GENOMIC DNA]</scope>
    <source>
        <strain evidence="4">L-031</strain>
    </source>
</reference>
<comment type="similarity">
    <text evidence="1">Belongs to the ROK (NagC/XylR) family.</text>
</comment>
<dbReference type="CDD" id="cd00090">
    <property type="entry name" value="HTH_ARSR"/>
    <property type="match status" value="1"/>
</dbReference>
<dbReference type="RefSeq" id="WP_150925905.1">
    <property type="nucleotide sequence ID" value="NZ_CP044232.1"/>
</dbReference>
<evidence type="ECO:0000313" key="3">
    <source>
        <dbReference type="EMBL" id="QEW04099.1"/>
    </source>
</evidence>
<dbReference type="KEGG" id="mlz:F6J85_14055"/>
<dbReference type="Pfam" id="PF00480">
    <property type="entry name" value="ROK"/>
    <property type="match status" value="1"/>
</dbReference>
<dbReference type="InterPro" id="IPR011991">
    <property type="entry name" value="ArsR-like_HTH"/>
</dbReference>
<dbReference type="PANTHER" id="PTHR18964">
    <property type="entry name" value="ROK (REPRESSOR, ORF, KINASE) FAMILY"/>
    <property type="match status" value="1"/>
</dbReference>
<dbReference type="Gene3D" id="3.30.420.40">
    <property type="match status" value="2"/>
</dbReference>
<name>A0A5J6L606_9MICO</name>
<sequence length="409" mass="43296">MSQPQDALGLDAGAVDLLKLLADRTPRTRAEIAQLTGASRSTVFNRINALRRAGLVVGVGEGSSTGGRPSTRFALNDRARTVGAMQIGRRHCTVAVADLGSGILARERFDIRLSDGPEIVLDRASEELERLIRELPAEYGPVSVITVGVSSPIDPTTGLIFNVSPMPNWSSFALEPWLRARFAVDILIDNDATLMAIGEHAAHYPSAEDLVFVTVSNGIGVGLILRGSAYSGAHGLAGDIGHLPVRRPDADVPCNCGNTGCLVAVASSDAIFSELRSRGVQVENAQDLFALVRDGDVTTAHVLRRAGRDLGDVLTSCVTLLNPSVLVVGGFLAFAGDHLMAGIREVLFARSIPHITDSLTIAKTQTEREASITGAAIHGALWTLRQENITRLLATAPVVAAREALTAVR</sequence>
<dbReference type="SUPFAM" id="SSF53067">
    <property type="entry name" value="Actin-like ATPase domain"/>
    <property type="match status" value="1"/>
</dbReference>
<dbReference type="InterPro" id="IPR005471">
    <property type="entry name" value="Tscrpt_reg_IclR_N"/>
</dbReference>
<dbReference type="PANTHER" id="PTHR18964:SF173">
    <property type="entry name" value="GLUCOKINASE"/>
    <property type="match status" value="1"/>
</dbReference>
<evidence type="ECO:0000313" key="4">
    <source>
        <dbReference type="Proteomes" id="UP000325516"/>
    </source>
</evidence>
<dbReference type="InterPro" id="IPR000600">
    <property type="entry name" value="ROK"/>
</dbReference>
<dbReference type="InterPro" id="IPR043129">
    <property type="entry name" value="ATPase_NBD"/>
</dbReference>
<dbReference type="SUPFAM" id="SSF46785">
    <property type="entry name" value="Winged helix' DNA-binding domain"/>
    <property type="match status" value="1"/>
</dbReference>